<dbReference type="GO" id="GO:0000976">
    <property type="term" value="F:transcription cis-regulatory region binding"/>
    <property type="evidence" value="ECO:0007669"/>
    <property type="project" value="EnsemblPlants"/>
</dbReference>
<proteinExistence type="predicted"/>
<dbReference type="STRING" id="59895.A0A124S9K1"/>
<dbReference type="GO" id="GO:0019760">
    <property type="term" value="P:glucosinolate metabolic process"/>
    <property type="evidence" value="ECO:0007669"/>
    <property type="project" value="EnsemblPlants"/>
</dbReference>
<evidence type="ECO:0000256" key="2">
    <source>
        <dbReference type="ARBA" id="ARBA00022723"/>
    </source>
</evidence>
<dbReference type="Gramene" id="KVH84625">
    <property type="protein sequence ID" value="KVH84625"/>
    <property type="gene ID" value="Ccrd_025446"/>
</dbReference>
<keyword evidence="10" id="KW-1185">Reference proteome</keyword>
<comment type="caution">
    <text evidence="9">The sequence shown here is derived from an EMBL/GenBank/DDBJ whole genome shotgun (WGS) entry which is preliminary data.</text>
</comment>
<name>A0A124S9K1_CYNCS</name>
<keyword evidence="2" id="KW-0479">Metal-binding</keyword>
<evidence type="ECO:0000256" key="5">
    <source>
        <dbReference type="ARBA" id="ARBA00023242"/>
    </source>
</evidence>
<dbReference type="FunFam" id="3.30.160.60:FF:001366">
    <property type="entry name" value="Zinc finger protein 2"/>
    <property type="match status" value="1"/>
</dbReference>
<dbReference type="GO" id="GO:0005634">
    <property type="term" value="C:nucleus"/>
    <property type="evidence" value="ECO:0007669"/>
    <property type="project" value="UniProtKB-SubCell"/>
</dbReference>
<comment type="subcellular location">
    <subcellularLocation>
        <location evidence="1">Nucleus</location>
    </subcellularLocation>
</comment>
<keyword evidence="3 6" id="KW-0863">Zinc-finger</keyword>
<keyword evidence="5" id="KW-0539">Nucleus</keyword>
<feature type="compositionally biased region" description="Low complexity" evidence="7">
    <location>
        <begin position="105"/>
        <end position="123"/>
    </location>
</feature>
<dbReference type="GO" id="GO:0008270">
    <property type="term" value="F:zinc ion binding"/>
    <property type="evidence" value="ECO:0007669"/>
    <property type="project" value="UniProtKB-KW"/>
</dbReference>
<evidence type="ECO:0000256" key="4">
    <source>
        <dbReference type="ARBA" id="ARBA00022833"/>
    </source>
</evidence>
<evidence type="ECO:0000259" key="8">
    <source>
        <dbReference type="PROSITE" id="PS50157"/>
    </source>
</evidence>
<dbReference type="PANTHER" id="PTHR47287">
    <property type="entry name" value="C2H2 AND C2HC ZINC FINGERS SUPERFAMILY PROTEIN"/>
    <property type="match status" value="1"/>
</dbReference>
<evidence type="ECO:0000256" key="3">
    <source>
        <dbReference type="ARBA" id="ARBA00022771"/>
    </source>
</evidence>
<feature type="region of interest" description="Disordered" evidence="7">
    <location>
        <begin position="99"/>
        <end position="127"/>
    </location>
</feature>
<dbReference type="SUPFAM" id="SSF57667">
    <property type="entry name" value="beta-beta-alpha zinc fingers"/>
    <property type="match status" value="1"/>
</dbReference>
<evidence type="ECO:0000256" key="6">
    <source>
        <dbReference type="PROSITE-ProRule" id="PRU00042"/>
    </source>
</evidence>
<evidence type="ECO:0000313" key="10">
    <source>
        <dbReference type="Proteomes" id="UP000243975"/>
    </source>
</evidence>
<dbReference type="PROSITE" id="PS50157">
    <property type="entry name" value="ZINC_FINGER_C2H2_2"/>
    <property type="match status" value="1"/>
</dbReference>
<protein>
    <submittedName>
        <fullName evidence="9">Zinc finger, C2H2</fullName>
    </submittedName>
</protein>
<evidence type="ECO:0000313" key="9">
    <source>
        <dbReference type="EMBL" id="KVH84625.1"/>
    </source>
</evidence>
<evidence type="ECO:0000256" key="7">
    <source>
        <dbReference type="SAM" id="MobiDB-lite"/>
    </source>
</evidence>
<dbReference type="InterPro" id="IPR036236">
    <property type="entry name" value="Znf_C2H2_sf"/>
</dbReference>
<accession>A0A124S9K1</accession>
<dbReference type="OMA" id="GGHTHEN"/>
<dbReference type="PANTHER" id="PTHR47287:SF18">
    <property type="entry name" value="TRANSCRIPTION FACTOR C2H2 FAMILY"/>
    <property type="match status" value="1"/>
</dbReference>
<evidence type="ECO:0000256" key="1">
    <source>
        <dbReference type="ARBA" id="ARBA00004123"/>
    </source>
</evidence>
<sequence length="289" mass="31979">MAAARSIPAPIRHDGARVKTCEVINKLLFAMMLSKSIDLELEVQEDDDSDISSQVDSNISVQNTFPSRVTDSLKIPKTSQTTYDPISLELSLSFNSNTEKFEPRNSMGSSISTTSKSTNEIESQTTPGTLPRVFPCNYCQRKFFSSQALGGHQNAHKRERMLAKRTMRMGIFSERYAGQLATFPLHGTSLRSLEIKAHSSQHQTFVPPVMRMPPVISSMSPRHAIGFMGLAIHVEDDGHDQLLWPGSFRQVAATGAGVDSLAETSEMNTMEGFRQVYDGHATPDLTLRL</sequence>
<feature type="domain" description="C2H2-type" evidence="8">
    <location>
        <begin position="134"/>
        <end position="161"/>
    </location>
</feature>
<dbReference type="EMBL" id="LEKV01006375">
    <property type="protein sequence ID" value="KVH84625.1"/>
    <property type="molecule type" value="Genomic_DNA"/>
</dbReference>
<organism evidence="9 10">
    <name type="scientific">Cynara cardunculus var. scolymus</name>
    <name type="common">Globe artichoke</name>
    <name type="synonym">Cynara scolymus</name>
    <dbReference type="NCBI Taxonomy" id="59895"/>
    <lineage>
        <taxon>Eukaryota</taxon>
        <taxon>Viridiplantae</taxon>
        <taxon>Streptophyta</taxon>
        <taxon>Embryophyta</taxon>
        <taxon>Tracheophyta</taxon>
        <taxon>Spermatophyta</taxon>
        <taxon>Magnoliopsida</taxon>
        <taxon>eudicotyledons</taxon>
        <taxon>Gunneridae</taxon>
        <taxon>Pentapetalae</taxon>
        <taxon>asterids</taxon>
        <taxon>campanulids</taxon>
        <taxon>Asterales</taxon>
        <taxon>Asteraceae</taxon>
        <taxon>Carduoideae</taxon>
        <taxon>Cardueae</taxon>
        <taxon>Carduinae</taxon>
        <taxon>Cynara</taxon>
    </lineage>
</organism>
<dbReference type="GO" id="GO:0009788">
    <property type="term" value="P:negative regulation of abscisic acid-activated signaling pathway"/>
    <property type="evidence" value="ECO:0007669"/>
    <property type="project" value="EnsemblPlants"/>
</dbReference>
<dbReference type="Gene3D" id="3.30.160.60">
    <property type="entry name" value="Classic Zinc Finger"/>
    <property type="match status" value="1"/>
</dbReference>
<dbReference type="AlphaFoldDB" id="A0A124S9K1"/>
<gene>
    <name evidence="9" type="ORF">Ccrd_025446</name>
</gene>
<dbReference type="InterPro" id="IPR044246">
    <property type="entry name" value="ZFP3-like"/>
</dbReference>
<dbReference type="Proteomes" id="UP000243975">
    <property type="component" value="Unassembled WGS sequence"/>
</dbReference>
<reference evidence="9 10" key="1">
    <citation type="journal article" date="2016" name="Sci. Rep.">
        <title>The genome sequence of the outbreeding globe artichoke constructed de novo incorporating a phase-aware low-pass sequencing strategy of F1 progeny.</title>
        <authorList>
            <person name="Scaglione D."/>
            <person name="Reyes-Chin-Wo S."/>
            <person name="Acquadro A."/>
            <person name="Froenicke L."/>
            <person name="Portis E."/>
            <person name="Beitel C."/>
            <person name="Tirone M."/>
            <person name="Mauro R."/>
            <person name="Lo Monaco A."/>
            <person name="Mauromicale G."/>
            <person name="Faccioli P."/>
            <person name="Cattivelli L."/>
            <person name="Rieseberg L."/>
            <person name="Michelmore R."/>
            <person name="Lanteri S."/>
        </authorList>
    </citation>
    <scope>NUCLEOTIDE SEQUENCE [LARGE SCALE GENOMIC DNA]</scope>
    <source>
        <strain evidence="9">2C</strain>
    </source>
</reference>
<keyword evidence="4" id="KW-0862">Zinc</keyword>
<dbReference type="InterPro" id="IPR013087">
    <property type="entry name" value="Znf_C2H2_type"/>
</dbReference>
<dbReference type="PROSITE" id="PS00028">
    <property type="entry name" value="ZINC_FINGER_C2H2_1"/>
    <property type="match status" value="1"/>
</dbReference>